<dbReference type="Proteomes" id="UP000248553">
    <property type="component" value="Unassembled WGS sequence"/>
</dbReference>
<reference evidence="2" key="1">
    <citation type="submission" date="2018-05" db="EMBL/GenBank/DDBJ databases">
        <authorList>
            <person name="Nie L."/>
        </authorList>
    </citation>
    <scope>NUCLEOTIDE SEQUENCE [LARGE SCALE GENOMIC DNA]</scope>
    <source>
        <strain evidence="2">NL</strain>
    </source>
</reference>
<sequence length="160" mass="16864">MLLGGLLTGCQRPPAAQHQFTAPALAAPAAAARPEMVFLSFKVTATTAGPATITLLKSTVAAGAPKAAPTGASEMPDYLTVTTRGASREVLSSTTLEHPLRRAVETAGTDGQLRRQEVSLPEAEFFVRLTLAAQASSVRVEEFINHRPVKTTDFALPTRP</sequence>
<evidence type="ECO:0000313" key="1">
    <source>
        <dbReference type="EMBL" id="RAK69950.1"/>
    </source>
</evidence>
<dbReference type="EMBL" id="QHKM01000001">
    <property type="protein sequence ID" value="RAK69950.1"/>
    <property type="molecule type" value="Genomic_DNA"/>
</dbReference>
<keyword evidence="2" id="KW-1185">Reference proteome</keyword>
<accession>A0A328BRQ7</accession>
<organism evidence="1 2">
    <name type="scientific">Hymenobacter edaphi</name>
    <dbReference type="NCBI Taxonomy" id="2211146"/>
    <lineage>
        <taxon>Bacteria</taxon>
        <taxon>Pseudomonadati</taxon>
        <taxon>Bacteroidota</taxon>
        <taxon>Cytophagia</taxon>
        <taxon>Cytophagales</taxon>
        <taxon>Hymenobacteraceae</taxon>
        <taxon>Hymenobacter</taxon>
    </lineage>
</organism>
<name>A0A328BRQ7_9BACT</name>
<dbReference type="AlphaFoldDB" id="A0A328BRQ7"/>
<gene>
    <name evidence="1" type="ORF">DLM85_03600</name>
</gene>
<comment type="caution">
    <text evidence="1">The sequence shown here is derived from an EMBL/GenBank/DDBJ whole genome shotgun (WGS) entry which is preliminary data.</text>
</comment>
<proteinExistence type="predicted"/>
<evidence type="ECO:0000313" key="2">
    <source>
        <dbReference type="Proteomes" id="UP000248553"/>
    </source>
</evidence>
<protein>
    <submittedName>
        <fullName evidence="1">Uncharacterized protein</fullName>
    </submittedName>
</protein>